<feature type="transmembrane region" description="Helical" evidence="6">
    <location>
        <begin position="406"/>
        <end position="426"/>
    </location>
</feature>
<feature type="transmembrane region" description="Helical" evidence="6">
    <location>
        <begin position="497"/>
        <end position="518"/>
    </location>
</feature>
<feature type="transmembrane region" description="Helical" evidence="6">
    <location>
        <begin position="89"/>
        <end position="111"/>
    </location>
</feature>
<dbReference type="InterPro" id="IPR002797">
    <property type="entry name" value="Polysacc_synth"/>
</dbReference>
<feature type="transmembrane region" description="Helical" evidence="6">
    <location>
        <begin position="342"/>
        <end position="368"/>
    </location>
</feature>
<evidence type="ECO:0000313" key="8">
    <source>
        <dbReference type="Proteomes" id="UP001596142"/>
    </source>
</evidence>
<gene>
    <name evidence="7" type="ORF">ACFPU1_08660</name>
</gene>
<feature type="transmembrane region" description="Helical" evidence="6">
    <location>
        <begin position="464"/>
        <end position="485"/>
    </location>
</feature>
<dbReference type="Proteomes" id="UP001596142">
    <property type="component" value="Unassembled WGS sequence"/>
</dbReference>
<feature type="transmembrane region" description="Helical" evidence="6">
    <location>
        <begin position="301"/>
        <end position="321"/>
    </location>
</feature>
<feature type="transmembrane region" description="Helical" evidence="6">
    <location>
        <begin position="47"/>
        <end position="69"/>
    </location>
</feature>
<keyword evidence="3 6" id="KW-0812">Transmembrane</keyword>
<feature type="transmembrane region" description="Helical" evidence="6">
    <location>
        <begin position="194"/>
        <end position="218"/>
    </location>
</feature>
<protein>
    <submittedName>
        <fullName evidence="7">Oligosaccharide flippase family protein</fullName>
    </submittedName>
</protein>
<dbReference type="RefSeq" id="WP_385940132.1">
    <property type="nucleotide sequence ID" value="NZ_JBHSOZ010000003.1"/>
</dbReference>
<evidence type="ECO:0000256" key="2">
    <source>
        <dbReference type="ARBA" id="ARBA00022475"/>
    </source>
</evidence>
<evidence type="ECO:0000313" key="7">
    <source>
        <dbReference type="EMBL" id="MFC5712850.1"/>
    </source>
</evidence>
<evidence type="ECO:0000256" key="3">
    <source>
        <dbReference type="ARBA" id="ARBA00022692"/>
    </source>
</evidence>
<dbReference type="Pfam" id="PF01943">
    <property type="entry name" value="Polysacc_synt"/>
    <property type="match status" value="1"/>
</dbReference>
<dbReference type="InterPro" id="IPR050833">
    <property type="entry name" value="Poly_Biosynth_Transport"/>
</dbReference>
<dbReference type="PIRSF" id="PIRSF038958">
    <property type="entry name" value="PG_synth_SpoVB"/>
    <property type="match status" value="1"/>
</dbReference>
<dbReference type="EMBL" id="JBHSOZ010000003">
    <property type="protein sequence ID" value="MFC5712850.1"/>
    <property type="molecule type" value="Genomic_DNA"/>
</dbReference>
<accession>A0ABW0YN44</accession>
<reference evidence="8" key="1">
    <citation type="journal article" date="2019" name="Int. J. Syst. Evol. Microbiol.">
        <title>The Global Catalogue of Microorganisms (GCM) 10K type strain sequencing project: providing services to taxonomists for standard genome sequencing and annotation.</title>
        <authorList>
            <consortium name="The Broad Institute Genomics Platform"/>
            <consortium name="The Broad Institute Genome Sequencing Center for Infectious Disease"/>
            <person name="Wu L."/>
            <person name="Ma J."/>
        </authorList>
    </citation>
    <scope>NUCLEOTIDE SEQUENCE [LARGE SCALE GENOMIC DNA]</scope>
    <source>
        <strain evidence="8">CECT 7184</strain>
    </source>
</reference>
<comment type="caution">
    <text evidence="7">The sequence shown here is derived from an EMBL/GenBank/DDBJ whole genome shotgun (WGS) entry which is preliminary data.</text>
</comment>
<keyword evidence="4 6" id="KW-1133">Transmembrane helix</keyword>
<feature type="transmembrane region" description="Helical" evidence="6">
    <location>
        <begin position="380"/>
        <end position="399"/>
    </location>
</feature>
<proteinExistence type="predicted"/>
<evidence type="ECO:0000256" key="4">
    <source>
        <dbReference type="ARBA" id="ARBA00022989"/>
    </source>
</evidence>
<dbReference type="InterPro" id="IPR024923">
    <property type="entry name" value="PG_synth_SpoVB"/>
</dbReference>
<feature type="transmembrane region" description="Helical" evidence="6">
    <location>
        <begin position="432"/>
        <end position="452"/>
    </location>
</feature>
<feature type="transmembrane region" description="Helical" evidence="6">
    <location>
        <begin position="247"/>
        <end position="267"/>
    </location>
</feature>
<comment type="subcellular location">
    <subcellularLocation>
        <location evidence="1">Cell membrane</location>
        <topology evidence="1">Multi-pass membrane protein</topology>
    </subcellularLocation>
</comment>
<keyword evidence="8" id="KW-1185">Reference proteome</keyword>
<feature type="transmembrane region" description="Helical" evidence="6">
    <location>
        <begin position="170"/>
        <end position="188"/>
    </location>
</feature>
<feature type="transmembrane region" description="Helical" evidence="6">
    <location>
        <begin position="12"/>
        <end position="35"/>
    </location>
</feature>
<organism evidence="7 8">
    <name type="scientific">Thalassorhabdus alkalitolerans</name>
    <dbReference type="NCBI Taxonomy" id="2282697"/>
    <lineage>
        <taxon>Bacteria</taxon>
        <taxon>Bacillati</taxon>
        <taxon>Bacillota</taxon>
        <taxon>Bacilli</taxon>
        <taxon>Bacillales</taxon>
        <taxon>Bacillaceae</taxon>
        <taxon>Thalassorhabdus</taxon>
    </lineage>
</organism>
<dbReference type="CDD" id="cd13124">
    <property type="entry name" value="MATE_SpoVB_like"/>
    <property type="match status" value="1"/>
</dbReference>
<evidence type="ECO:0000256" key="5">
    <source>
        <dbReference type="ARBA" id="ARBA00023136"/>
    </source>
</evidence>
<keyword evidence="2" id="KW-1003">Cell membrane</keyword>
<dbReference type="PANTHER" id="PTHR30250:SF21">
    <property type="entry name" value="LIPID II FLIPPASE MURJ"/>
    <property type="match status" value="1"/>
</dbReference>
<evidence type="ECO:0000256" key="6">
    <source>
        <dbReference type="SAM" id="Phobius"/>
    </source>
</evidence>
<keyword evidence="5 6" id="KW-0472">Membrane</keyword>
<feature type="transmembrane region" description="Helical" evidence="6">
    <location>
        <begin position="131"/>
        <end position="149"/>
    </location>
</feature>
<evidence type="ECO:0000256" key="1">
    <source>
        <dbReference type="ARBA" id="ARBA00004651"/>
    </source>
</evidence>
<sequence length="543" mass="59127">MGDSKFLRGTMIMSLSTFLSKFLGMIYVFPFVALVGNQGMALYQYGYLPYTLLLSLATLGVPMAVSKFISKYNALGDYRTGQRLFQSGLIFMTITGFIAFILLFMMAPTIAGWIISDPDDLSGNALSDVVFTIRMVSVALLIIPAMAVIRGYFQGFQSMGPTAVSQVVEQIVRIIFILSMAYSILYIWDGELGTAVGFATFGAFVGGIGALAVLLYYWKKRKHLINKKIEESTVDHNISLPSMYKELISYALPISFVGLAIPLFQLVDLFSFNNALINSGAFIQGEAETAFGAYSGSAHKLILIPVALATAMSITLIPTITNSFTNKDHKLLQSQITQTYQIILFLSIPAAVGLSILSYPSFGVLFGFEDVSVGGYILRYYAPVAIFFSLFSVTAAILQGMNLQKFAVVSLTTGVVLKLSLNYWFVFIMGPVGSIMATYIGYAAAITINVWAIGKYAKYDYTLLVKRFGLIAVLVAVMGIAVWIVQGGAMVLFPLDSWFNAFLVLSFSVFTGGVLYLAASMKTGLAGKVLGHRFSILKTGDKS</sequence>
<name>A0ABW0YN44_9BACI</name>
<dbReference type="PANTHER" id="PTHR30250">
    <property type="entry name" value="PST FAMILY PREDICTED COLANIC ACID TRANSPORTER"/>
    <property type="match status" value="1"/>
</dbReference>